<dbReference type="AlphaFoldDB" id="A0A2Z6S1V3"/>
<accession>A0A2Z6S1V3</accession>
<feature type="transmembrane region" description="Helical" evidence="4">
    <location>
        <begin position="519"/>
        <end position="538"/>
    </location>
</feature>
<dbReference type="STRING" id="94130.A0A2Z6S1V3"/>
<dbReference type="CDD" id="cd03784">
    <property type="entry name" value="GT1_Gtf-like"/>
    <property type="match status" value="1"/>
</dbReference>
<dbReference type="PROSITE" id="PS00375">
    <property type="entry name" value="UDPGT"/>
    <property type="match status" value="1"/>
</dbReference>
<dbReference type="Proteomes" id="UP000247702">
    <property type="component" value="Unassembled WGS sequence"/>
</dbReference>
<feature type="chain" id="PRO_5016328673" evidence="5">
    <location>
        <begin position="22"/>
        <end position="560"/>
    </location>
</feature>
<dbReference type="PANTHER" id="PTHR48043">
    <property type="entry name" value="EG:EG0003.4 PROTEIN-RELATED"/>
    <property type="match status" value="1"/>
</dbReference>
<comment type="caution">
    <text evidence="6">The sequence shown here is derived from an EMBL/GenBank/DDBJ whole genome shotgun (WGS) entry which is preliminary data.</text>
</comment>
<evidence type="ECO:0000313" key="6">
    <source>
        <dbReference type="EMBL" id="GBC02712.1"/>
    </source>
</evidence>
<dbReference type="InterPro" id="IPR035595">
    <property type="entry name" value="UDP_glycos_trans_CS"/>
</dbReference>
<organism evidence="6 7">
    <name type="scientific">Rhizophagus clarus</name>
    <dbReference type="NCBI Taxonomy" id="94130"/>
    <lineage>
        <taxon>Eukaryota</taxon>
        <taxon>Fungi</taxon>
        <taxon>Fungi incertae sedis</taxon>
        <taxon>Mucoromycota</taxon>
        <taxon>Glomeromycotina</taxon>
        <taxon>Glomeromycetes</taxon>
        <taxon>Glomerales</taxon>
        <taxon>Glomeraceae</taxon>
        <taxon>Rhizophagus</taxon>
    </lineage>
</organism>
<keyword evidence="2 3" id="KW-0808">Transferase</keyword>
<gene>
    <name evidence="6" type="ORF">RclHR1_04770010</name>
</gene>
<keyword evidence="5" id="KW-0732">Signal</keyword>
<feature type="signal peptide" evidence="5">
    <location>
        <begin position="1"/>
        <end position="21"/>
    </location>
</feature>
<keyword evidence="4" id="KW-0812">Transmembrane</keyword>
<evidence type="ECO:0000256" key="4">
    <source>
        <dbReference type="SAM" id="Phobius"/>
    </source>
</evidence>
<dbReference type="InterPro" id="IPR050271">
    <property type="entry name" value="UDP-glycosyltransferase"/>
</dbReference>
<evidence type="ECO:0000256" key="1">
    <source>
        <dbReference type="ARBA" id="ARBA00022676"/>
    </source>
</evidence>
<dbReference type="SUPFAM" id="SSF53756">
    <property type="entry name" value="UDP-Glycosyltransferase/glycogen phosphorylase"/>
    <property type="match status" value="1"/>
</dbReference>
<keyword evidence="1 3" id="KW-0328">Glycosyltransferase</keyword>
<protein>
    <submittedName>
        <fullName evidence="6">Uncharacterized protein</fullName>
    </submittedName>
</protein>
<dbReference type="PANTHER" id="PTHR48043:SF145">
    <property type="entry name" value="FI06409P-RELATED"/>
    <property type="match status" value="1"/>
</dbReference>
<dbReference type="EMBL" id="BEXD01003845">
    <property type="protein sequence ID" value="GBC02712.1"/>
    <property type="molecule type" value="Genomic_DNA"/>
</dbReference>
<dbReference type="GO" id="GO:0008194">
    <property type="term" value="F:UDP-glycosyltransferase activity"/>
    <property type="evidence" value="ECO:0007669"/>
    <property type="project" value="InterPro"/>
</dbReference>
<comment type="similarity">
    <text evidence="3">Belongs to the UDP-glycosyltransferase family.</text>
</comment>
<proteinExistence type="inferred from homology"/>
<reference evidence="6 7" key="1">
    <citation type="submission" date="2017-11" db="EMBL/GenBank/DDBJ databases">
        <title>The genome of Rhizophagus clarus HR1 reveals common genetic basis of auxotrophy among arbuscular mycorrhizal fungi.</title>
        <authorList>
            <person name="Kobayashi Y."/>
        </authorList>
    </citation>
    <scope>NUCLEOTIDE SEQUENCE [LARGE SCALE GENOMIC DNA]</scope>
    <source>
        <strain evidence="6 7">HR1</strain>
    </source>
</reference>
<name>A0A2Z6S1V3_9GLOM</name>
<evidence type="ECO:0000313" key="7">
    <source>
        <dbReference type="Proteomes" id="UP000247702"/>
    </source>
</evidence>
<evidence type="ECO:0000256" key="2">
    <source>
        <dbReference type="ARBA" id="ARBA00022679"/>
    </source>
</evidence>
<keyword evidence="7" id="KW-1185">Reference proteome</keyword>
<keyword evidence="4" id="KW-0472">Membrane</keyword>
<dbReference type="Gene3D" id="3.40.50.2000">
    <property type="entry name" value="Glycogen Phosphorylase B"/>
    <property type="match status" value="2"/>
</dbReference>
<dbReference type="InterPro" id="IPR002213">
    <property type="entry name" value="UDP_glucos_trans"/>
</dbReference>
<dbReference type="Pfam" id="PF00201">
    <property type="entry name" value="UDPGT"/>
    <property type="match status" value="1"/>
</dbReference>
<evidence type="ECO:0000256" key="5">
    <source>
        <dbReference type="SAM" id="SignalP"/>
    </source>
</evidence>
<sequence length="560" mass="62897">MIKRKSLLSLLVSLLLNLVLCVNVNTATQNFISRGVDIDRSNIPKNILFGSFSGGRGHVKPMLGIAEILIERGYNIILLSSENKEISSEYPTVKQISLGPKFGLKDIGIEVTNEVLDHKKLVKLLELGAKSYKGSYEKYKSVAEEYNIDLFFCDLLINEACVDAAHTLKKPVVGFTSGLQLMDPKPYKSDPMFGCNISLENESILERFRCNFIQPLRFIYSIYSVMNQLSDIRKQMNIEPGRIVFGRSSEASLILVDTFFGFELPQTLPPYVQEIGPILSEKYPSLTPELSVFMNKHERVLYVAFGTRFSATTDNNSKLLQSFIEAINKKIVDGIIWALVETSKENFYPTLNLSDGTQVQTSPILNNEHPHIHITKFAPQFTVLNHTNTKLFFSHGGAGSSHESLYTGTPMLVLPFAGDQIGNAQKLVTAGVATSLSISDLDVDDILNKMDSLLKDKNVKENSERMKVLTKINSKRKYRAADLIEYVLHASSFVDVNDDFLKEWYPAENRMGFIRAYDLDIYIILLSIVLSVIGVIVVKSIKLFRSFISSPSDDQKSKRE</sequence>
<evidence type="ECO:0000256" key="3">
    <source>
        <dbReference type="RuleBase" id="RU003718"/>
    </source>
</evidence>
<keyword evidence="4" id="KW-1133">Transmembrane helix</keyword>